<feature type="region of interest" description="Disordered" evidence="3">
    <location>
        <begin position="506"/>
        <end position="525"/>
    </location>
</feature>
<accession>A0ABT4S587</accession>
<dbReference type="InterPro" id="IPR000086">
    <property type="entry name" value="NUDIX_hydrolase_dom"/>
</dbReference>
<feature type="compositionally biased region" description="Low complexity" evidence="3">
    <location>
        <begin position="273"/>
        <end position="283"/>
    </location>
</feature>
<dbReference type="PANTHER" id="PTHR43046:SF14">
    <property type="entry name" value="MUTT_NUDIX FAMILY PROTEIN"/>
    <property type="match status" value="1"/>
</dbReference>
<sequence>MGFDGSLVPDWAKPYVDYTIDMDWPESDENDCFRLADACAATARTILNDQGITVHTRPGDDWNGDALEQFLQHVQDVSDPALRTLVERLVTAALQYNDLGVQVQNTKRMIEVSVWFMISQLAWLLATTGPWGPLSLSLTDSRVQVTRLAIAQLRKRLLTDIALFDGPTAGPDPAAQEAAREELDWEQIMRAGGTGDLLGEFLTAFNGLMPPEGPVGRPGPVGGATDLITPTGGDPPDRDPATDDGSPGLPQHPGGPYPAVPFWLTPGAPAPAPTRRGSAAPGRPSLPRGYAAAVPWPDAEDATPVRPRTSPGPGSIDALLNAPRPAGHAQPAGRPPGPFRVLGNPGLPGDGHVIGAQGRYGAAGVLIRSVDGVARHLLVQQAEAASDAGTWRLPGGALHSREQPVNAAARELSGTLGVDQSRLDELRLRGSHPVQPYGTGWTYTHLAAEGPLFTPRLDSSEIRDARWFTLDELDRLANRGRLHPVLAEALPDVLALFHGERGLTATPAHRSGPVRSGLVPHGPDPSLSRTVHRTASGSFYVAAAPHVPLDAPFGARTVSPSFGEAVWSPVVAELSPAELAAVRGYAGSGHRGINRYLRRADPGRPGSVSLPAPRASRLRARIQALDEVLRRRPVPESIDVFRRLHFRSRPFTVPVEHLPGTVQRDPAFLPTTIGDRAVGGHAVMLCLRVPAGTPAFYLPLLSGSSGQELLLGSGLSWYVEDVLRKDGRWHVYGWVLPPEDSGG</sequence>
<gene>
    <name evidence="5" type="ORF">OUY22_02940</name>
</gene>
<dbReference type="Gene3D" id="3.90.176.10">
    <property type="entry name" value="Toxin ADP-ribosyltransferase, Chain A, domain 1"/>
    <property type="match status" value="1"/>
</dbReference>
<reference evidence="5" key="1">
    <citation type="submission" date="2022-11" db="EMBL/GenBank/DDBJ databases">
        <title>Nonomuraea corallina sp. nov., a new species of the genus Nonomuraea isolated from sea side sediment in Thai sea.</title>
        <authorList>
            <person name="Ngamcharungchit C."/>
            <person name="Matsumoto A."/>
            <person name="Suriyachadkun C."/>
            <person name="Panbangred W."/>
            <person name="Inahashi Y."/>
            <person name="Intra B."/>
        </authorList>
    </citation>
    <scope>NUCLEOTIDE SEQUENCE</scope>
    <source>
        <strain evidence="5">MCN248</strain>
    </source>
</reference>
<keyword evidence="6" id="KW-1185">Reference proteome</keyword>
<comment type="cofactor">
    <cofactor evidence="1">
        <name>Mg(2+)</name>
        <dbReference type="ChEBI" id="CHEBI:18420"/>
    </cofactor>
</comment>
<proteinExistence type="predicted"/>
<evidence type="ECO:0000313" key="6">
    <source>
        <dbReference type="Proteomes" id="UP001144036"/>
    </source>
</evidence>
<keyword evidence="2" id="KW-0378">Hydrolase</keyword>
<dbReference type="SUPFAM" id="SSF56399">
    <property type="entry name" value="ADP-ribosylation"/>
    <property type="match status" value="1"/>
</dbReference>
<dbReference type="SUPFAM" id="SSF55811">
    <property type="entry name" value="Nudix"/>
    <property type="match status" value="1"/>
</dbReference>
<evidence type="ECO:0000313" key="5">
    <source>
        <dbReference type="EMBL" id="MDA0632357.1"/>
    </source>
</evidence>
<dbReference type="InterPro" id="IPR057746">
    <property type="entry name" value="CpnT-like_N"/>
</dbReference>
<dbReference type="Pfam" id="PF25547">
    <property type="entry name" value="WXG100_2"/>
    <property type="match status" value="1"/>
</dbReference>
<feature type="region of interest" description="Disordered" evidence="3">
    <location>
        <begin position="209"/>
        <end position="288"/>
    </location>
</feature>
<dbReference type="Pfam" id="PF03496">
    <property type="entry name" value="ADPrib_exo_Tox"/>
    <property type="match status" value="1"/>
</dbReference>
<feature type="domain" description="Nudix hydrolase" evidence="4">
    <location>
        <begin position="358"/>
        <end position="490"/>
    </location>
</feature>
<name>A0ABT4S587_9ACTN</name>
<dbReference type="EMBL" id="JAPNNL010000006">
    <property type="protein sequence ID" value="MDA0632357.1"/>
    <property type="molecule type" value="Genomic_DNA"/>
</dbReference>
<comment type="caution">
    <text evidence="5">The sequence shown here is derived from an EMBL/GenBank/DDBJ whole genome shotgun (WGS) entry which is preliminary data.</text>
</comment>
<dbReference type="Pfam" id="PF00293">
    <property type="entry name" value="NUDIX"/>
    <property type="match status" value="1"/>
</dbReference>
<evidence type="ECO:0000259" key="4">
    <source>
        <dbReference type="PROSITE" id="PS51462"/>
    </source>
</evidence>
<dbReference type="InterPro" id="IPR003540">
    <property type="entry name" value="ADP-ribosyltransferase"/>
</dbReference>
<evidence type="ECO:0000256" key="3">
    <source>
        <dbReference type="SAM" id="MobiDB-lite"/>
    </source>
</evidence>
<dbReference type="InterPro" id="IPR015797">
    <property type="entry name" value="NUDIX_hydrolase-like_dom_sf"/>
</dbReference>
<protein>
    <submittedName>
        <fullName evidence="5">NUDIX domain-containing protein</fullName>
    </submittedName>
</protein>
<dbReference type="RefSeq" id="WP_270153132.1">
    <property type="nucleotide sequence ID" value="NZ_JAPNNL010000006.1"/>
</dbReference>
<dbReference type="PROSITE" id="PS51996">
    <property type="entry name" value="TR_MART"/>
    <property type="match status" value="1"/>
</dbReference>
<dbReference type="PROSITE" id="PS51462">
    <property type="entry name" value="NUDIX"/>
    <property type="match status" value="1"/>
</dbReference>
<evidence type="ECO:0000256" key="2">
    <source>
        <dbReference type="ARBA" id="ARBA00022801"/>
    </source>
</evidence>
<dbReference type="Gene3D" id="3.90.79.10">
    <property type="entry name" value="Nucleoside Triphosphate Pyrophosphohydrolase"/>
    <property type="match status" value="1"/>
</dbReference>
<dbReference type="PANTHER" id="PTHR43046">
    <property type="entry name" value="GDP-MANNOSE MANNOSYL HYDROLASE"/>
    <property type="match status" value="1"/>
</dbReference>
<evidence type="ECO:0000256" key="1">
    <source>
        <dbReference type="ARBA" id="ARBA00001946"/>
    </source>
</evidence>
<organism evidence="5 6">
    <name type="scientific">Nonomuraea corallina</name>
    <dbReference type="NCBI Taxonomy" id="2989783"/>
    <lineage>
        <taxon>Bacteria</taxon>
        <taxon>Bacillati</taxon>
        <taxon>Actinomycetota</taxon>
        <taxon>Actinomycetes</taxon>
        <taxon>Streptosporangiales</taxon>
        <taxon>Streptosporangiaceae</taxon>
        <taxon>Nonomuraea</taxon>
    </lineage>
</organism>
<dbReference type="Proteomes" id="UP001144036">
    <property type="component" value="Unassembled WGS sequence"/>
</dbReference>